<protein>
    <submittedName>
        <fullName evidence="6">TetR family transcriptional regulator</fullName>
    </submittedName>
</protein>
<reference evidence="6" key="1">
    <citation type="journal article" date="2014" name="Int. J. Syst. Evol. Microbiol.">
        <title>Complete genome sequence of Corynebacterium casei LMG S-19264T (=DSM 44701T), isolated from a smear-ripened cheese.</title>
        <authorList>
            <consortium name="US DOE Joint Genome Institute (JGI-PGF)"/>
            <person name="Walter F."/>
            <person name="Albersmeier A."/>
            <person name="Kalinowski J."/>
            <person name="Ruckert C."/>
        </authorList>
    </citation>
    <scope>NUCLEOTIDE SEQUENCE</scope>
    <source>
        <strain evidence="6">CGMCC 1.10998</strain>
    </source>
</reference>
<dbReference type="AlphaFoldDB" id="A0A916UR54"/>
<dbReference type="RefSeq" id="WP_188567154.1">
    <property type="nucleotide sequence ID" value="NZ_BMED01000003.1"/>
</dbReference>
<evidence type="ECO:0000259" key="5">
    <source>
        <dbReference type="PROSITE" id="PS50977"/>
    </source>
</evidence>
<proteinExistence type="predicted"/>
<evidence type="ECO:0000256" key="4">
    <source>
        <dbReference type="PROSITE-ProRule" id="PRU00335"/>
    </source>
</evidence>
<evidence type="ECO:0000313" key="6">
    <source>
        <dbReference type="EMBL" id="GGC82813.1"/>
    </source>
</evidence>
<dbReference type="PRINTS" id="PR00455">
    <property type="entry name" value="HTHTETR"/>
</dbReference>
<comment type="caution">
    <text evidence="6">The sequence shown here is derived from an EMBL/GenBank/DDBJ whole genome shotgun (WGS) entry which is preliminary data.</text>
</comment>
<keyword evidence="2 4" id="KW-0238">DNA-binding</keyword>
<dbReference type="InterPro" id="IPR009057">
    <property type="entry name" value="Homeodomain-like_sf"/>
</dbReference>
<keyword evidence="1" id="KW-0805">Transcription regulation</keyword>
<dbReference type="Pfam" id="PF00440">
    <property type="entry name" value="TetR_N"/>
    <property type="match status" value="1"/>
</dbReference>
<name>A0A916UR54_9BURK</name>
<feature type="domain" description="HTH tetR-type" evidence="5">
    <location>
        <begin position="9"/>
        <end position="69"/>
    </location>
</feature>
<dbReference type="InterPro" id="IPR036271">
    <property type="entry name" value="Tet_transcr_reg_TetR-rel_C_sf"/>
</dbReference>
<dbReference type="SUPFAM" id="SSF46689">
    <property type="entry name" value="Homeodomain-like"/>
    <property type="match status" value="1"/>
</dbReference>
<sequence>MRYSPEHKSTKRKHLLAVAGAESKKKGFAAVGVDGLMQAAGVTSGAFYSHFSSKNELFKALIEMELQDSMQMLVGNPHQDLAAWLDHESDRYLTMSHVRHPEAGCALPALGAEIARADDSVKQIYQQQMLEARDMLASRLGDNTAAWGFMAQCVGALLLARAMPDEDMQQEIIQAGRQFLQRAITETDGDSAEAATGPQ</sequence>
<dbReference type="GO" id="GO:0003677">
    <property type="term" value="F:DNA binding"/>
    <property type="evidence" value="ECO:0007669"/>
    <property type="project" value="UniProtKB-UniRule"/>
</dbReference>
<organism evidence="6 7">
    <name type="scientific">Undibacterium terreum</name>
    <dbReference type="NCBI Taxonomy" id="1224302"/>
    <lineage>
        <taxon>Bacteria</taxon>
        <taxon>Pseudomonadati</taxon>
        <taxon>Pseudomonadota</taxon>
        <taxon>Betaproteobacteria</taxon>
        <taxon>Burkholderiales</taxon>
        <taxon>Oxalobacteraceae</taxon>
        <taxon>Undibacterium</taxon>
    </lineage>
</organism>
<dbReference type="InterPro" id="IPR001647">
    <property type="entry name" value="HTH_TetR"/>
</dbReference>
<evidence type="ECO:0000256" key="3">
    <source>
        <dbReference type="ARBA" id="ARBA00023163"/>
    </source>
</evidence>
<evidence type="ECO:0000256" key="2">
    <source>
        <dbReference type="ARBA" id="ARBA00023125"/>
    </source>
</evidence>
<dbReference type="PROSITE" id="PS50977">
    <property type="entry name" value="HTH_TETR_2"/>
    <property type="match status" value="1"/>
</dbReference>
<dbReference type="PANTHER" id="PTHR47506:SF7">
    <property type="entry name" value="TRANSCRIPTIONAL REGULATORY PROTEIN"/>
    <property type="match status" value="1"/>
</dbReference>
<accession>A0A916UR54</accession>
<keyword evidence="7" id="KW-1185">Reference proteome</keyword>
<reference evidence="6" key="2">
    <citation type="submission" date="2020-09" db="EMBL/GenBank/DDBJ databases">
        <authorList>
            <person name="Sun Q."/>
            <person name="Zhou Y."/>
        </authorList>
    </citation>
    <scope>NUCLEOTIDE SEQUENCE</scope>
    <source>
        <strain evidence="6">CGMCC 1.10998</strain>
    </source>
</reference>
<dbReference type="Gene3D" id="1.10.357.10">
    <property type="entry name" value="Tetracycline Repressor, domain 2"/>
    <property type="match status" value="1"/>
</dbReference>
<feature type="DNA-binding region" description="H-T-H motif" evidence="4">
    <location>
        <begin position="32"/>
        <end position="51"/>
    </location>
</feature>
<dbReference type="Proteomes" id="UP000637423">
    <property type="component" value="Unassembled WGS sequence"/>
</dbReference>
<dbReference type="EMBL" id="BMED01000003">
    <property type="protein sequence ID" value="GGC82813.1"/>
    <property type="molecule type" value="Genomic_DNA"/>
</dbReference>
<evidence type="ECO:0000313" key="7">
    <source>
        <dbReference type="Proteomes" id="UP000637423"/>
    </source>
</evidence>
<dbReference type="PANTHER" id="PTHR47506">
    <property type="entry name" value="TRANSCRIPTIONAL REGULATORY PROTEIN"/>
    <property type="match status" value="1"/>
</dbReference>
<keyword evidence="3" id="KW-0804">Transcription</keyword>
<evidence type="ECO:0000256" key="1">
    <source>
        <dbReference type="ARBA" id="ARBA00023015"/>
    </source>
</evidence>
<dbReference type="SUPFAM" id="SSF48498">
    <property type="entry name" value="Tetracyclin repressor-like, C-terminal domain"/>
    <property type="match status" value="1"/>
</dbReference>
<gene>
    <name evidence="6" type="ORF">GCM10011396_32680</name>
</gene>
<dbReference type="Gene3D" id="1.10.10.60">
    <property type="entry name" value="Homeodomain-like"/>
    <property type="match status" value="1"/>
</dbReference>